<dbReference type="CDD" id="cd01448">
    <property type="entry name" value="TST_Repeat_1"/>
    <property type="match status" value="1"/>
</dbReference>
<keyword evidence="1 4" id="KW-0808">Transferase</keyword>
<protein>
    <submittedName>
        <fullName evidence="4">Sulfurtransferase</fullName>
        <ecNumber evidence="4">2.8.1.-</ecNumber>
    </submittedName>
</protein>
<evidence type="ECO:0000256" key="2">
    <source>
        <dbReference type="ARBA" id="ARBA00022737"/>
    </source>
</evidence>
<dbReference type="SUPFAM" id="SSF52821">
    <property type="entry name" value="Rhodanese/Cell cycle control phosphatase"/>
    <property type="match status" value="2"/>
</dbReference>
<evidence type="ECO:0000256" key="1">
    <source>
        <dbReference type="ARBA" id="ARBA00022679"/>
    </source>
</evidence>
<name>A0ABW7FXJ8_9BURK</name>
<dbReference type="Pfam" id="PF00581">
    <property type="entry name" value="Rhodanese"/>
    <property type="match status" value="2"/>
</dbReference>
<keyword evidence="5" id="KW-1185">Reference proteome</keyword>
<proteinExistence type="predicted"/>
<evidence type="ECO:0000313" key="4">
    <source>
        <dbReference type="EMBL" id="MFG6449059.1"/>
    </source>
</evidence>
<dbReference type="Gene3D" id="3.40.250.10">
    <property type="entry name" value="Rhodanese-like domain"/>
    <property type="match status" value="2"/>
</dbReference>
<dbReference type="EC" id="2.8.1.-" evidence="4"/>
<feature type="domain" description="Rhodanese" evidence="3">
    <location>
        <begin position="18"/>
        <end position="141"/>
    </location>
</feature>
<dbReference type="PROSITE" id="PS50206">
    <property type="entry name" value="RHODANESE_3"/>
    <property type="match status" value="2"/>
</dbReference>
<dbReference type="EMBL" id="JBIGHZ010000004">
    <property type="protein sequence ID" value="MFG6449059.1"/>
    <property type="molecule type" value="Genomic_DNA"/>
</dbReference>
<dbReference type="PROSITE" id="PS00380">
    <property type="entry name" value="RHODANESE_1"/>
    <property type="match status" value="1"/>
</dbReference>
<comment type="caution">
    <text evidence="4">The sequence shown here is derived from an EMBL/GenBank/DDBJ whole genome shotgun (WGS) entry which is preliminary data.</text>
</comment>
<feature type="domain" description="Rhodanese" evidence="3">
    <location>
        <begin position="170"/>
        <end position="283"/>
    </location>
</feature>
<accession>A0ABW7FXJ8</accession>
<dbReference type="Proteomes" id="UP001606099">
    <property type="component" value="Unassembled WGS sequence"/>
</dbReference>
<sequence length="285" mass="30350">MSTPPLISAAELHALLAQPQAPVLVDCSFALTDPQAGALQYAQAHIPGAHYLHLEADLSGPKTDAQGRFAGRHPLPDPHQLTQCLRGLGLHRQQRLVAYDRQGGLFAARLWWLARWLGHAPVQVLDGGFEAWVAAGGTVQAGQEPQPQTGDFEASASLQATLSATELLATLDTQTLLDARAPERFSGQVEPLDPQAGHIPGALNHFYQHNLGADGHFLSPAELRQRFSAVLGQRDPAAVVHQCGSGVSACHNLLAMAHAGLPAGPLYPGSWSEWCSDPSRPVARS</sequence>
<evidence type="ECO:0000259" key="3">
    <source>
        <dbReference type="PROSITE" id="PS50206"/>
    </source>
</evidence>
<dbReference type="InterPro" id="IPR045078">
    <property type="entry name" value="TST/MPST-like"/>
</dbReference>
<gene>
    <name evidence="4" type="ORF">ACG0Z6_12535</name>
</gene>
<dbReference type="InterPro" id="IPR036873">
    <property type="entry name" value="Rhodanese-like_dom_sf"/>
</dbReference>
<dbReference type="InterPro" id="IPR001307">
    <property type="entry name" value="Thiosulphate_STrfase_CS"/>
</dbReference>
<dbReference type="CDD" id="cd01449">
    <property type="entry name" value="TST_Repeat_2"/>
    <property type="match status" value="1"/>
</dbReference>
<dbReference type="PANTHER" id="PTHR11364:SF27">
    <property type="entry name" value="SULFURTRANSFERASE"/>
    <property type="match status" value="1"/>
</dbReference>
<evidence type="ECO:0000313" key="5">
    <source>
        <dbReference type="Proteomes" id="UP001606099"/>
    </source>
</evidence>
<organism evidence="4 5">
    <name type="scientific">Roseateles rivi</name>
    <dbReference type="NCBI Taxonomy" id="3299028"/>
    <lineage>
        <taxon>Bacteria</taxon>
        <taxon>Pseudomonadati</taxon>
        <taxon>Pseudomonadota</taxon>
        <taxon>Betaproteobacteria</taxon>
        <taxon>Burkholderiales</taxon>
        <taxon>Sphaerotilaceae</taxon>
        <taxon>Roseateles</taxon>
    </lineage>
</organism>
<dbReference type="RefSeq" id="WP_394461876.1">
    <property type="nucleotide sequence ID" value="NZ_JBIGHZ010000004.1"/>
</dbReference>
<keyword evidence="2" id="KW-0677">Repeat</keyword>
<reference evidence="4 5" key="1">
    <citation type="submission" date="2024-08" db="EMBL/GenBank/DDBJ databases">
        <authorList>
            <person name="Lu H."/>
        </authorList>
    </citation>
    <scope>NUCLEOTIDE SEQUENCE [LARGE SCALE GENOMIC DNA]</scope>
    <source>
        <strain evidence="4 5">BYS180W</strain>
    </source>
</reference>
<dbReference type="GO" id="GO:0016740">
    <property type="term" value="F:transferase activity"/>
    <property type="evidence" value="ECO:0007669"/>
    <property type="project" value="UniProtKB-KW"/>
</dbReference>
<dbReference type="PANTHER" id="PTHR11364">
    <property type="entry name" value="THIOSULFATE SULFERTANSFERASE"/>
    <property type="match status" value="1"/>
</dbReference>
<dbReference type="SMART" id="SM00450">
    <property type="entry name" value="RHOD"/>
    <property type="match status" value="2"/>
</dbReference>
<dbReference type="InterPro" id="IPR001763">
    <property type="entry name" value="Rhodanese-like_dom"/>
</dbReference>